<name>A0A3D8SNZ5_9HELO</name>
<keyword evidence="2" id="KW-0378">Hydrolase</keyword>
<keyword evidence="5" id="KW-1185">Reference proteome</keyword>
<dbReference type="InterPro" id="IPR029058">
    <property type="entry name" value="AB_hydrolase_fold"/>
</dbReference>
<proteinExistence type="inferred from homology"/>
<dbReference type="GO" id="GO:0016787">
    <property type="term" value="F:hydrolase activity"/>
    <property type="evidence" value="ECO:0007669"/>
    <property type="project" value="UniProtKB-KW"/>
</dbReference>
<comment type="caution">
    <text evidence="4">The sequence shown here is derived from an EMBL/GenBank/DDBJ whole genome shotgun (WGS) entry which is preliminary data.</text>
</comment>
<dbReference type="EMBL" id="PDLM01000001">
    <property type="protein sequence ID" value="RDW88045.1"/>
    <property type="molecule type" value="Genomic_DNA"/>
</dbReference>
<dbReference type="OrthoDB" id="414698at2759"/>
<dbReference type="InterPro" id="IPR050593">
    <property type="entry name" value="LovG"/>
</dbReference>
<organism evidence="4 5">
    <name type="scientific">Coleophoma cylindrospora</name>
    <dbReference type="NCBI Taxonomy" id="1849047"/>
    <lineage>
        <taxon>Eukaryota</taxon>
        <taxon>Fungi</taxon>
        <taxon>Dikarya</taxon>
        <taxon>Ascomycota</taxon>
        <taxon>Pezizomycotina</taxon>
        <taxon>Leotiomycetes</taxon>
        <taxon>Helotiales</taxon>
        <taxon>Dermateaceae</taxon>
        <taxon>Coleophoma</taxon>
    </lineage>
</organism>
<dbReference type="SUPFAM" id="SSF53474">
    <property type="entry name" value="alpha/beta-Hydrolases"/>
    <property type="match status" value="1"/>
</dbReference>
<evidence type="ECO:0000313" key="4">
    <source>
        <dbReference type="EMBL" id="RDW88045.1"/>
    </source>
</evidence>
<evidence type="ECO:0000259" key="3">
    <source>
        <dbReference type="Pfam" id="PF03959"/>
    </source>
</evidence>
<protein>
    <recommendedName>
        <fullName evidence="3">Serine hydrolase domain-containing protein</fullName>
    </recommendedName>
</protein>
<gene>
    <name evidence="4" type="ORF">BP6252_00077</name>
</gene>
<evidence type="ECO:0000313" key="5">
    <source>
        <dbReference type="Proteomes" id="UP000256645"/>
    </source>
</evidence>
<dbReference type="AlphaFoldDB" id="A0A3D8SNZ5"/>
<dbReference type="GO" id="GO:0044550">
    <property type="term" value="P:secondary metabolite biosynthetic process"/>
    <property type="evidence" value="ECO:0007669"/>
    <property type="project" value="TreeGrafter"/>
</dbReference>
<dbReference type="InterPro" id="IPR005645">
    <property type="entry name" value="FSH-like_dom"/>
</dbReference>
<comment type="similarity">
    <text evidence="1">Belongs to the LovG family.</text>
</comment>
<evidence type="ECO:0000256" key="2">
    <source>
        <dbReference type="ARBA" id="ARBA00022801"/>
    </source>
</evidence>
<sequence length="240" mass="26206">MNRAETVSAGPKKPAILCLHGGGTSAMIFNFQMMRLRRELDSTFDFVFIDAPFESKPGPNVLPVFEDCGPFYVWVDVGQNEGVTPPETRDLLQRTMENQIKTTGMPFVGVLGFSQGTKIAAGLLQQQEWDVAAENLQGVTNGARQATDLKFGVFLMGAPPPLAPRLPVSQMAQKISIPSVHVVGLQDSIAEWTRSLCADHFEQDSVSLLELNAGHHLPDGQHQMDTAKIAKAILDIWAHA</sequence>
<dbReference type="GO" id="GO:0005737">
    <property type="term" value="C:cytoplasm"/>
    <property type="evidence" value="ECO:0007669"/>
    <property type="project" value="TreeGrafter"/>
</dbReference>
<dbReference type="Proteomes" id="UP000256645">
    <property type="component" value="Unassembled WGS sequence"/>
</dbReference>
<evidence type="ECO:0000256" key="1">
    <source>
        <dbReference type="ARBA" id="ARBA00005863"/>
    </source>
</evidence>
<dbReference type="PANTHER" id="PTHR48070">
    <property type="entry name" value="ESTERASE OVCA2"/>
    <property type="match status" value="1"/>
</dbReference>
<dbReference type="GO" id="GO:0005634">
    <property type="term" value="C:nucleus"/>
    <property type="evidence" value="ECO:0007669"/>
    <property type="project" value="TreeGrafter"/>
</dbReference>
<reference evidence="4 5" key="1">
    <citation type="journal article" date="2018" name="IMA Fungus">
        <title>IMA Genome-F 9: Draft genome sequence of Annulohypoxylon stygium, Aspergillus mulundensis, Berkeleyomyces basicola (syn. Thielaviopsis basicola), Ceratocystis smalleyi, two Cercospora beticola strains, Coleophoma cylindrospora, Fusarium fracticaudum, Phialophora cf. hyalina, and Morchella septimelata.</title>
        <authorList>
            <person name="Wingfield B.D."/>
            <person name="Bills G.F."/>
            <person name="Dong Y."/>
            <person name="Huang W."/>
            <person name="Nel W.J."/>
            <person name="Swalarsk-Parry B.S."/>
            <person name="Vaghefi N."/>
            <person name="Wilken P.M."/>
            <person name="An Z."/>
            <person name="de Beer Z.W."/>
            <person name="De Vos L."/>
            <person name="Chen L."/>
            <person name="Duong T.A."/>
            <person name="Gao Y."/>
            <person name="Hammerbacher A."/>
            <person name="Kikkert J.R."/>
            <person name="Li Y."/>
            <person name="Li H."/>
            <person name="Li K."/>
            <person name="Li Q."/>
            <person name="Liu X."/>
            <person name="Ma X."/>
            <person name="Naidoo K."/>
            <person name="Pethybridge S.J."/>
            <person name="Sun J."/>
            <person name="Steenkamp E.T."/>
            <person name="van der Nest M.A."/>
            <person name="van Wyk S."/>
            <person name="Wingfield M.J."/>
            <person name="Xiong C."/>
            <person name="Yue Q."/>
            <person name="Zhang X."/>
        </authorList>
    </citation>
    <scope>NUCLEOTIDE SEQUENCE [LARGE SCALE GENOMIC DNA]</scope>
    <source>
        <strain evidence="4 5">BP6252</strain>
    </source>
</reference>
<dbReference type="Gene3D" id="3.40.50.1820">
    <property type="entry name" value="alpha/beta hydrolase"/>
    <property type="match status" value="1"/>
</dbReference>
<dbReference type="Pfam" id="PF03959">
    <property type="entry name" value="FSH1"/>
    <property type="match status" value="1"/>
</dbReference>
<feature type="domain" description="Serine hydrolase" evidence="3">
    <location>
        <begin position="12"/>
        <end position="225"/>
    </location>
</feature>
<dbReference type="PANTHER" id="PTHR48070:SF3">
    <property type="entry name" value="ESTERASE DBAE-RELATED"/>
    <property type="match status" value="1"/>
</dbReference>
<accession>A0A3D8SNZ5</accession>